<dbReference type="Pfam" id="PF00578">
    <property type="entry name" value="AhpC-TSA"/>
    <property type="match status" value="1"/>
</dbReference>
<dbReference type="InterPro" id="IPR013766">
    <property type="entry name" value="Thioredoxin_domain"/>
</dbReference>
<dbReference type="GO" id="GO:0016491">
    <property type="term" value="F:oxidoreductase activity"/>
    <property type="evidence" value="ECO:0007669"/>
    <property type="project" value="InterPro"/>
</dbReference>
<dbReference type="SUPFAM" id="SSF52833">
    <property type="entry name" value="Thioredoxin-like"/>
    <property type="match status" value="1"/>
</dbReference>
<sequence length="164" mass="18634">MKKIKNFIKEIISTIIMIFIISFVVNYFRAPELDSNKLPLIEKTLLDGSKFTTKDINETIVIHFWATWCRVCKLEISNIEDLSKDTNVITIAVNSGSNEDIKAFMRERGLSFKVINDIDGVLSSKFKIEAFPTTIIYNQNKELSFVEIGYSTTAGLKARVGLSR</sequence>
<gene>
    <name evidence="3" type="ORF">MNB_SV-15-873</name>
</gene>
<evidence type="ECO:0000259" key="2">
    <source>
        <dbReference type="PROSITE" id="PS51352"/>
    </source>
</evidence>
<name>A0A1W1EKE6_9ZZZZ</name>
<organism evidence="3">
    <name type="scientific">hydrothermal vent metagenome</name>
    <dbReference type="NCBI Taxonomy" id="652676"/>
    <lineage>
        <taxon>unclassified sequences</taxon>
        <taxon>metagenomes</taxon>
        <taxon>ecological metagenomes</taxon>
    </lineage>
</organism>
<evidence type="ECO:0000256" key="1">
    <source>
        <dbReference type="SAM" id="Phobius"/>
    </source>
</evidence>
<dbReference type="InterPro" id="IPR000866">
    <property type="entry name" value="AhpC/TSA"/>
</dbReference>
<dbReference type="InterPro" id="IPR050553">
    <property type="entry name" value="Thioredoxin_ResA/DsbE_sf"/>
</dbReference>
<dbReference type="PANTHER" id="PTHR42852">
    <property type="entry name" value="THIOL:DISULFIDE INTERCHANGE PROTEIN DSBE"/>
    <property type="match status" value="1"/>
</dbReference>
<keyword evidence="1" id="KW-1133">Transmembrane helix</keyword>
<dbReference type="Gene3D" id="3.40.30.10">
    <property type="entry name" value="Glutaredoxin"/>
    <property type="match status" value="1"/>
</dbReference>
<dbReference type="AlphaFoldDB" id="A0A1W1EKE6"/>
<dbReference type="GO" id="GO:0016209">
    <property type="term" value="F:antioxidant activity"/>
    <property type="evidence" value="ECO:0007669"/>
    <property type="project" value="InterPro"/>
</dbReference>
<dbReference type="PROSITE" id="PS51352">
    <property type="entry name" value="THIOREDOXIN_2"/>
    <property type="match status" value="1"/>
</dbReference>
<evidence type="ECO:0000313" key="3">
    <source>
        <dbReference type="EMBL" id="SHO81307.1"/>
    </source>
</evidence>
<dbReference type="InterPro" id="IPR036249">
    <property type="entry name" value="Thioredoxin-like_sf"/>
</dbReference>
<feature type="domain" description="Thioredoxin" evidence="2">
    <location>
        <begin position="32"/>
        <end position="164"/>
    </location>
</feature>
<proteinExistence type="predicted"/>
<accession>A0A1W1EKE6</accession>
<dbReference type="EMBL" id="FRYL01000038">
    <property type="protein sequence ID" value="SHO81307.1"/>
    <property type="molecule type" value="Genomic_DNA"/>
</dbReference>
<keyword evidence="1" id="KW-0812">Transmembrane</keyword>
<reference evidence="3" key="1">
    <citation type="submission" date="2016-10" db="EMBL/GenBank/DDBJ databases">
        <authorList>
            <person name="de Groot N.N."/>
        </authorList>
    </citation>
    <scope>NUCLEOTIDE SEQUENCE</scope>
</reference>
<protein>
    <submittedName>
        <fullName evidence="3">Membrane protein, suppressor for copper-sensitivity ScsD</fullName>
    </submittedName>
</protein>
<keyword evidence="1" id="KW-0472">Membrane</keyword>
<dbReference type="PANTHER" id="PTHR42852:SF17">
    <property type="entry name" value="THIOREDOXIN-LIKE PROTEIN HI_1115"/>
    <property type="match status" value="1"/>
</dbReference>
<feature type="transmembrane region" description="Helical" evidence="1">
    <location>
        <begin position="7"/>
        <end position="28"/>
    </location>
</feature>